<dbReference type="SUPFAM" id="SSF46894">
    <property type="entry name" value="C-terminal effector domain of the bipartite response regulators"/>
    <property type="match status" value="1"/>
</dbReference>
<dbReference type="Pfam" id="PF00196">
    <property type="entry name" value="GerE"/>
    <property type="match status" value="1"/>
</dbReference>
<dbReference type="InterPro" id="IPR016032">
    <property type="entry name" value="Sig_transdc_resp-reg_C-effctor"/>
</dbReference>
<dbReference type="InterPro" id="IPR039420">
    <property type="entry name" value="WalR-like"/>
</dbReference>
<evidence type="ECO:0000259" key="7">
    <source>
        <dbReference type="PROSITE" id="PS50110"/>
    </source>
</evidence>
<evidence type="ECO:0000313" key="9">
    <source>
        <dbReference type="Proteomes" id="UP000238071"/>
    </source>
</evidence>
<keyword evidence="9" id="KW-1185">Reference proteome</keyword>
<comment type="caution">
    <text evidence="8">The sequence shown here is derived from an EMBL/GenBank/DDBJ whole genome shotgun (WGS) entry which is preliminary data.</text>
</comment>
<dbReference type="PANTHER" id="PTHR43214">
    <property type="entry name" value="TWO-COMPONENT RESPONSE REGULATOR"/>
    <property type="match status" value="1"/>
</dbReference>
<proteinExistence type="predicted"/>
<gene>
    <name evidence="8" type="ORF">B0F88_1011</name>
</gene>
<dbReference type="PROSITE" id="PS50043">
    <property type="entry name" value="HTH_LUXR_2"/>
    <property type="match status" value="1"/>
</dbReference>
<dbReference type="CDD" id="cd06170">
    <property type="entry name" value="LuxR_C_like"/>
    <property type="match status" value="1"/>
</dbReference>
<dbReference type="Pfam" id="PF00072">
    <property type="entry name" value="Response_reg"/>
    <property type="match status" value="1"/>
</dbReference>
<dbReference type="PANTHER" id="PTHR43214:SF41">
    <property type="entry name" value="NITRATE_NITRITE RESPONSE REGULATOR PROTEIN NARP"/>
    <property type="match status" value="1"/>
</dbReference>
<keyword evidence="2" id="KW-0805">Transcription regulation</keyword>
<keyword evidence="1 5" id="KW-0597">Phosphoprotein</keyword>
<dbReference type="PROSITE" id="PS50110">
    <property type="entry name" value="RESPONSE_REGULATORY"/>
    <property type="match status" value="1"/>
</dbReference>
<evidence type="ECO:0000256" key="2">
    <source>
        <dbReference type="ARBA" id="ARBA00023015"/>
    </source>
</evidence>
<keyword evidence="4" id="KW-0804">Transcription</keyword>
<dbReference type="Gene3D" id="3.40.50.2300">
    <property type="match status" value="1"/>
</dbReference>
<evidence type="ECO:0000256" key="3">
    <source>
        <dbReference type="ARBA" id="ARBA00023125"/>
    </source>
</evidence>
<dbReference type="CDD" id="cd17535">
    <property type="entry name" value="REC_NarL-like"/>
    <property type="match status" value="1"/>
</dbReference>
<evidence type="ECO:0000259" key="6">
    <source>
        <dbReference type="PROSITE" id="PS50043"/>
    </source>
</evidence>
<protein>
    <submittedName>
        <fullName evidence="8">LuxR family two component transcriptional regulator</fullName>
    </submittedName>
</protein>
<dbReference type="AlphaFoldDB" id="A0A2S6H7L8"/>
<dbReference type="InterPro" id="IPR000792">
    <property type="entry name" value="Tscrpt_reg_LuxR_C"/>
</dbReference>
<dbReference type="GO" id="GO:0003677">
    <property type="term" value="F:DNA binding"/>
    <property type="evidence" value="ECO:0007669"/>
    <property type="project" value="UniProtKB-KW"/>
</dbReference>
<sequence>MIGVLIVDDHKLMREGLKQLFDGEDGIVVSGEARDGEEILEFLQNKTADLVLLDVTMPGIHGAELVKKIKKLPNSPPILMLSMHNESSVVISMLKAGASGYMTKDSSPQDLLSAVRKVAAGGRFIAGDIAENIAFEAGSATTMQLHELLTGRELVILRMLGKGQKVIEIARELNISSKTVSTHKARLMQKMYLDSDVKLMQYAIAHGMAD</sequence>
<dbReference type="InterPro" id="IPR001789">
    <property type="entry name" value="Sig_transdc_resp-reg_receiver"/>
</dbReference>
<evidence type="ECO:0000256" key="1">
    <source>
        <dbReference type="ARBA" id="ARBA00022553"/>
    </source>
</evidence>
<accession>A0A2S6H7L8</accession>
<dbReference type="EMBL" id="PTIY01000001">
    <property type="protein sequence ID" value="PPK73475.1"/>
    <property type="molecule type" value="Genomic_DNA"/>
</dbReference>
<keyword evidence="3" id="KW-0238">DNA-binding</keyword>
<feature type="domain" description="Response regulatory" evidence="7">
    <location>
        <begin position="3"/>
        <end position="119"/>
    </location>
</feature>
<evidence type="ECO:0000256" key="5">
    <source>
        <dbReference type="PROSITE-ProRule" id="PRU00169"/>
    </source>
</evidence>
<feature type="domain" description="HTH luxR-type" evidence="6">
    <location>
        <begin position="142"/>
        <end position="207"/>
    </location>
</feature>
<evidence type="ECO:0000313" key="8">
    <source>
        <dbReference type="EMBL" id="PPK73475.1"/>
    </source>
</evidence>
<dbReference type="Proteomes" id="UP000238071">
    <property type="component" value="Unassembled WGS sequence"/>
</dbReference>
<dbReference type="SMART" id="SM00421">
    <property type="entry name" value="HTH_LUXR"/>
    <property type="match status" value="1"/>
</dbReference>
<feature type="modified residue" description="4-aspartylphosphate" evidence="5">
    <location>
        <position position="54"/>
    </location>
</feature>
<evidence type="ECO:0000256" key="4">
    <source>
        <dbReference type="ARBA" id="ARBA00023163"/>
    </source>
</evidence>
<dbReference type="SMART" id="SM00448">
    <property type="entry name" value="REC"/>
    <property type="match status" value="1"/>
</dbReference>
<dbReference type="InterPro" id="IPR011006">
    <property type="entry name" value="CheY-like_superfamily"/>
</dbReference>
<organism evidence="8 9">
    <name type="scientific">Methylobacter tundripaludum</name>
    <dbReference type="NCBI Taxonomy" id="173365"/>
    <lineage>
        <taxon>Bacteria</taxon>
        <taxon>Pseudomonadati</taxon>
        <taxon>Pseudomonadota</taxon>
        <taxon>Gammaproteobacteria</taxon>
        <taxon>Methylococcales</taxon>
        <taxon>Methylococcaceae</taxon>
        <taxon>Methylobacter</taxon>
    </lineage>
</organism>
<dbReference type="GO" id="GO:0006355">
    <property type="term" value="P:regulation of DNA-templated transcription"/>
    <property type="evidence" value="ECO:0007669"/>
    <property type="project" value="InterPro"/>
</dbReference>
<dbReference type="InterPro" id="IPR058245">
    <property type="entry name" value="NreC/VraR/RcsB-like_REC"/>
</dbReference>
<dbReference type="GO" id="GO:0000160">
    <property type="term" value="P:phosphorelay signal transduction system"/>
    <property type="evidence" value="ECO:0007669"/>
    <property type="project" value="InterPro"/>
</dbReference>
<dbReference type="OrthoDB" id="9796655at2"/>
<dbReference type="PRINTS" id="PR00038">
    <property type="entry name" value="HTHLUXR"/>
</dbReference>
<reference evidence="8 9" key="1">
    <citation type="submission" date="2018-02" db="EMBL/GenBank/DDBJ databases">
        <title>Subsurface microbial communities from deep shales in Ohio and West Virginia, USA.</title>
        <authorList>
            <person name="Wrighton K."/>
        </authorList>
    </citation>
    <scope>NUCLEOTIDE SEQUENCE [LARGE SCALE GENOMIC DNA]</scope>
    <source>
        <strain evidence="8 9">OWC-G53F</strain>
    </source>
</reference>
<dbReference type="PROSITE" id="PS00622">
    <property type="entry name" value="HTH_LUXR_1"/>
    <property type="match status" value="1"/>
</dbReference>
<dbReference type="SUPFAM" id="SSF52172">
    <property type="entry name" value="CheY-like"/>
    <property type="match status" value="1"/>
</dbReference>
<name>A0A2S6H7L8_9GAMM</name>